<reference evidence="5 6" key="1">
    <citation type="submission" date="2017-11" db="EMBL/GenBank/DDBJ databases">
        <title>Evolution of Phototrophy in the Chloroflexi Phylum Driven by Horizontal Gene Transfer.</title>
        <authorList>
            <person name="Ward L.M."/>
            <person name="Hemp J."/>
            <person name="Shih P.M."/>
            <person name="Mcglynn S.E."/>
            <person name="Fischer W."/>
        </authorList>
    </citation>
    <scope>NUCLEOTIDE SEQUENCE [LARGE SCALE GENOMIC DNA]</scope>
    <source>
        <strain evidence="5">JP3_7</strain>
    </source>
</reference>
<keyword evidence="2 5" id="KW-0808">Transferase</keyword>
<dbReference type="CDD" id="cd02440">
    <property type="entry name" value="AdoMet_MTases"/>
    <property type="match status" value="1"/>
</dbReference>
<dbReference type="EMBL" id="PGTN01000019">
    <property type="protein sequence ID" value="PJF48262.1"/>
    <property type="molecule type" value="Genomic_DNA"/>
</dbReference>
<evidence type="ECO:0000256" key="1">
    <source>
        <dbReference type="ARBA" id="ARBA00022603"/>
    </source>
</evidence>
<organism evidence="5 6">
    <name type="scientific">Candidatus Thermofonsia Clade 3 bacterium</name>
    <dbReference type="NCBI Taxonomy" id="2364212"/>
    <lineage>
        <taxon>Bacteria</taxon>
        <taxon>Bacillati</taxon>
        <taxon>Chloroflexota</taxon>
        <taxon>Candidatus Thermofontia</taxon>
        <taxon>Candidatus Thermofonsia Clade 3</taxon>
    </lineage>
</organism>
<dbReference type="GO" id="GO:0008168">
    <property type="term" value="F:methyltransferase activity"/>
    <property type="evidence" value="ECO:0007669"/>
    <property type="project" value="UniProtKB-KW"/>
</dbReference>
<proteinExistence type="predicted"/>
<comment type="caution">
    <text evidence="5">The sequence shown here is derived from an EMBL/GenBank/DDBJ whole genome shotgun (WGS) entry which is preliminary data.</text>
</comment>
<evidence type="ECO:0000256" key="3">
    <source>
        <dbReference type="ARBA" id="ARBA00022691"/>
    </source>
</evidence>
<keyword evidence="3" id="KW-0949">S-adenosyl-L-methionine</keyword>
<evidence type="ECO:0000313" key="5">
    <source>
        <dbReference type="EMBL" id="PJF48262.1"/>
    </source>
</evidence>
<dbReference type="PANTHER" id="PTHR43464">
    <property type="entry name" value="METHYLTRANSFERASE"/>
    <property type="match status" value="1"/>
</dbReference>
<protein>
    <submittedName>
        <fullName evidence="5">SAM-dependent methyltransferase</fullName>
    </submittedName>
</protein>
<name>A0A2M8QET1_9CHLR</name>
<feature type="domain" description="Methyltransferase" evidence="4">
    <location>
        <begin position="44"/>
        <end position="137"/>
    </location>
</feature>
<dbReference type="Proteomes" id="UP000230790">
    <property type="component" value="Unassembled WGS sequence"/>
</dbReference>
<dbReference type="Pfam" id="PF13649">
    <property type="entry name" value="Methyltransf_25"/>
    <property type="match status" value="1"/>
</dbReference>
<dbReference type="InterPro" id="IPR029063">
    <property type="entry name" value="SAM-dependent_MTases_sf"/>
</dbReference>
<evidence type="ECO:0000259" key="4">
    <source>
        <dbReference type="Pfam" id="PF13649"/>
    </source>
</evidence>
<sequence length="204" mass="22197">MERLKRWFEFNRWYLRREPPPWDTGVSPPELLAFIEAHPPGRALDLGCGTGTNVITLAQHGWQVTGVDFAVKAIMEAGRKAREASVQADLRLGDVTRLSALAGPFDLILDIGCFHGLPADGRSAYARHVKRLLAPDGTFLLYVMFKADAQSPRGGIPATDLARFAPELALVARTDGVDAARGRPSAWLAYRCASSVATIAKSRA</sequence>
<dbReference type="PANTHER" id="PTHR43464:SF19">
    <property type="entry name" value="UBIQUINONE BIOSYNTHESIS O-METHYLTRANSFERASE, MITOCHONDRIAL"/>
    <property type="match status" value="1"/>
</dbReference>
<accession>A0A2M8QET1</accession>
<evidence type="ECO:0000313" key="6">
    <source>
        <dbReference type="Proteomes" id="UP000230790"/>
    </source>
</evidence>
<dbReference type="SUPFAM" id="SSF53335">
    <property type="entry name" value="S-adenosyl-L-methionine-dependent methyltransferases"/>
    <property type="match status" value="1"/>
</dbReference>
<dbReference type="GO" id="GO:0032259">
    <property type="term" value="P:methylation"/>
    <property type="evidence" value="ECO:0007669"/>
    <property type="project" value="UniProtKB-KW"/>
</dbReference>
<gene>
    <name evidence="5" type="ORF">CUN48_04380</name>
</gene>
<dbReference type="AlphaFoldDB" id="A0A2M8QET1"/>
<keyword evidence="1 5" id="KW-0489">Methyltransferase</keyword>
<dbReference type="Gene3D" id="3.40.50.150">
    <property type="entry name" value="Vaccinia Virus protein VP39"/>
    <property type="match status" value="1"/>
</dbReference>
<dbReference type="InterPro" id="IPR041698">
    <property type="entry name" value="Methyltransf_25"/>
</dbReference>
<evidence type="ECO:0000256" key="2">
    <source>
        <dbReference type="ARBA" id="ARBA00022679"/>
    </source>
</evidence>